<organism evidence="9 10">
    <name type="scientific">Pseudoscardovia radai</name>
    <dbReference type="NCBI Taxonomy" id="987066"/>
    <lineage>
        <taxon>Bacteria</taxon>
        <taxon>Bacillati</taxon>
        <taxon>Actinomycetota</taxon>
        <taxon>Actinomycetes</taxon>
        <taxon>Bifidobacteriales</taxon>
        <taxon>Bifidobacteriaceae</taxon>
        <taxon>Pseudoscardovia</taxon>
    </lineage>
</organism>
<evidence type="ECO:0000313" key="10">
    <source>
        <dbReference type="Proteomes" id="UP000216725"/>
    </source>
</evidence>
<feature type="transmembrane region" description="Helical" evidence="6">
    <location>
        <begin position="301"/>
        <end position="326"/>
    </location>
</feature>
<feature type="transmembrane region" description="Helical" evidence="6">
    <location>
        <begin position="371"/>
        <end position="395"/>
    </location>
</feature>
<dbReference type="PANTHER" id="PTHR11496:SF104">
    <property type="entry name" value="3-DEOXY-ALPHA-D-MANNO-OCTULOSONATE 8-OXIDASE"/>
    <property type="match status" value="1"/>
</dbReference>
<dbReference type="RefSeq" id="WP_094661344.1">
    <property type="nucleotide sequence ID" value="NZ_MWWR01000018.1"/>
</dbReference>
<reference evidence="9 10" key="1">
    <citation type="journal article" date="2017" name="BMC Genomics">
        <title>Comparative genomic and phylogenomic analyses of the Bifidobacteriaceae family.</title>
        <authorList>
            <person name="Lugli G.A."/>
            <person name="Milani C."/>
            <person name="Turroni F."/>
            <person name="Duranti S."/>
            <person name="Mancabelli L."/>
            <person name="Mangifesta M."/>
            <person name="Ferrario C."/>
            <person name="Modesto M."/>
            <person name="Mattarelli P."/>
            <person name="Jiri K."/>
            <person name="van Sinderen D."/>
            <person name="Ventura M."/>
        </authorList>
    </citation>
    <scope>NUCLEOTIDE SEQUENCE [LARGE SCALE GENOMIC DNA]</scope>
    <source>
        <strain evidence="9 10">DSM 24742</strain>
    </source>
</reference>
<dbReference type="OrthoDB" id="323926at2"/>
<evidence type="ECO:0000256" key="6">
    <source>
        <dbReference type="SAM" id="Phobius"/>
    </source>
</evidence>
<comment type="subcellular location">
    <subcellularLocation>
        <location evidence="1">Membrane</location>
        <topology evidence="1">Multi-pass membrane protein</topology>
    </subcellularLocation>
</comment>
<dbReference type="Proteomes" id="UP000216725">
    <property type="component" value="Unassembled WGS sequence"/>
</dbReference>
<dbReference type="SUPFAM" id="SSF56796">
    <property type="entry name" value="Dehydroquinate synthase-like"/>
    <property type="match status" value="1"/>
</dbReference>
<feature type="transmembrane region" description="Helical" evidence="6">
    <location>
        <begin position="443"/>
        <end position="460"/>
    </location>
</feature>
<dbReference type="InterPro" id="IPR001670">
    <property type="entry name" value="ADH_Fe/GldA"/>
</dbReference>
<keyword evidence="10" id="KW-1185">Reference proteome</keyword>
<dbReference type="InterPro" id="IPR002293">
    <property type="entry name" value="AA/rel_permease1"/>
</dbReference>
<evidence type="ECO:0000259" key="8">
    <source>
        <dbReference type="Pfam" id="PF25137"/>
    </source>
</evidence>
<dbReference type="Pfam" id="PF25137">
    <property type="entry name" value="ADH_Fe_C"/>
    <property type="match status" value="1"/>
</dbReference>
<feature type="transmembrane region" description="Helical" evidence="6">
    <location>
        <begin position="416"/>
        <end position="437"/>
    </location>
</feature>
<dbReference type="GO" id="GO:0016020">
    <property type="term" value="C:membrane"/>
    <property type="evidence" value="ECO:0007669"/>
    <property type="project" value="UniProtKB-SubCell"/>
</dbReference>
<dbReference type="Gene3D" id="1.20.1090.10">
    <property type="entry name" value="Dehydroquinate synthase-like - alpha domain"/>
    <property type="match status" value="1"/>
</dbReference>
<dbReference type="InterPro" id="IPR056798">
    <property type="entry name" value="ADH_Fe_C"/>
</dbReference>
<dbReference type="FunFam" id="3.40.50.1970:FF:000003">
    <property type="entry name" value="Alcohol dehydrogenase, iron-containing"/>
    <property type="match status" value="1"/>
</dbReference>
<feature type="transmembrane region" description="Helical" evidence="6">
    <location>
        <begin position="44"/>
        <end position="66"/>
    </location>
</feature>
<dbReference type="GO" id="GO:0004022">
    <property type="term" value="F:alcohol dehydrogenase (NAD+) activity"/>
    <property type="evidence" value="ECO:0007669"/>
    <property type="project" value="TreeGrafter"/>
</dbReference>
<dbReference type="GO" id="GO:0046872">
    <property type="term" value="F:metal ion binding"/>
    <property type="evidence" value="ECO:0007669"/>
    <property type="project" value="InterPro"/>
</dbReference>
<dbReference type="CDD" id="cd08185">
    <property type="entry name" value="Fe-ADH-like"/>
    <property type="match status" value="1"/>
</dbReference>
<comment type="caution">
    <text evidence="9">The sequence shown here is derived from an EMBL/GenBank/DDBJ whole genome shotgun (WGS) entry which is preliminary data.</text>
</comment>
<dbReference type="AlphaFoldDB" id="A0A261ESA4"/>
<dbReference type="InterPro" id="IPR039697">
    <property type="entry name" value="Alcohol_dehydrogenase_Fe"/>
</dbReference>
<feature type="domain" description="Alcohol dehydrogenase iron-type/glycerol dehydrogenase GldA" evidence="7">
    <location>
        <begin position="553"/>
        <end position="721"/>
    </location>
</feature>
<accession>A0A261ESA4</accession>
<evidence type="ECO:0000256" key="3">
    <source>
        <dbReference type="ARBA" id="ARBA00022989"/>
    </source>
</evidence>
<protein>
    <submittedName>
        <fullName evidence="9">Iron-containing alcohol dehydrogenase</fullName>
    </submittedName>
</protein>
<feature type="transmembrane region" description="Helical" evidence="6">
    <location>
        <begin position="207"/>
        <end position="225"/>
    </location>
</feature>
<feature type="transmembrane region" description="Helical" evidence="6">
    <location>
        <begin position="12"/>
        <end position="32"/>
    </location>
</feature>
<proteinExistence type="predicted"/>
<feature type="transmembrane region" description="Helical" evidence="6">
    <location>
        <begin position="92"/>
        <end position="117"/>
    </location>
</feature>
<keyword evidence="2 6" id="KW-0812">Transmembrane</keyword>
<dbReference type="Pfam" id="PF00465">
    <property type="entry name" value="Fe-ADH"/>
    <property type="match status" value="1"/>
</dbReference>
<feature type="transmembrane region" description="Helical" evidence="6">
    <location>
        <begin position="347"/>
        <end position="365"/>
    </location>
</feature>
<keyword evidence="3 6" id="KW-1133">Transmembrane helix</keyword>
<dbReference type="Pfam" id="PF13520">
    <property type="entry name" value="AA_permease_2"/>
    <property type="match status" value="1"/>
</dbReference>
<evidence type="ECO:0000256" key="1">
    <source>
        <dbReference type="ARBA" id="ARBA00004141"/>
    </source>
</evidence>
<dbReference type="PANTHER" id="PTHR11496">
    <property type="entry name" value="ALCOHOL DEHYDROGENASE"/>
    <property type="match status" value="1"/>
</dbReference>
<evidence type="ECO:0000256" key="5">
    <source>
        <dbReference type="ARBA" id="ARBA00023136"/>
    </source>
</evidence>
<name>A0A261ESA4_9BIFI</name>
<evidence type="ECO:0000256" key="2">
    <source>
        <dbReference type="ARBA" id="ARBA00022692"/>
    </source>
</evidence>
<keyword evidence="5 6" id="KW-0472">Membrane</keyword>
<dbReference type="EMBL" id="MWWR01000018">
    <property type="protein sequence ID" value="OZG49737.1"/>
    <property type="molecule type" value="Genomic_DNA"/>
</dbReference>
<feature type="transmembrane region" description="Helical" evidence="6">
    <location>
        <begin position="246"/>
        <end position="268"/>
    </location>
</feature>
<sequence length="921" mass="97073">MTDKKESDFDKVFNVWDILVIAFGAMIGWAWVVSSGDWIDRGGVIGAMLGFGLGGIMIFFIGLTYAELTPAMPDCGGEHVFSYRAMGPTGSFVCTWAIILGYVSVVCFEACALPTIVTYLFPSFLQGYLYTVAGFDIYASWLAVAIIMAIFITYINIRGAKTAAIVQTVLTCIIGGAGILLVVGSVISGSPSNLDGQVFVGDNTGSVLGNILRVAMMTPFYFIGFDVIPQAAEEINVPLKKIAKMLLLSILLAVAFYVLIIFAVGYVLSPDAIAQSESSGSGLVTADAMARAFHTDVMAKVLIIGGLCGVLTSWNSFMIGGSRAMYSMAESYMIPPVFGKLSAKYKTPWVSIGLIGLLSCLAPLLGRKMLVWIVDAGNLACCVAYCMVAISFVILRRKAPDMPRPYKVKHYKFVGFMAIAMSGFMVIMYCIPGSAAALVPTEWAFVGGWALLGVIFYFACKARYGKKFGTLVEVANDELDKDYARERSAAASIAAGEAAKGAGAGAAAAAAAKAKGKVSTIDQAEVSAAVSAVTSAAATAGEPVARTFSYYAPVNLTFGAGTLAKTGELAKPLGSKALIVTGHSSAKKTGVYDKVNDSLKAAGIATGLFDKASANPLTTTVEEGARVAKDGGYDMVVGLGGGSVMDCAKGIAFMAKNDGDVNDYIYGRKSSDVALPLVLIPTTCGSGSEANGFAVLTNPENGDKKSLRCPAIMAKRSIVDPEAMMTMPKGQLAAVGFDAFCHCFEAYTAKNAQPFTDALALYAIPLILDSLPRLVAGTGTLKDWENMSQAATIGGLVIGTAGITLTHAMEHPVSGLKNVTHGRGLAAIAPTVVEATWQGDRFKFGRLARLMGGYTAEDCAEKIRGFERKIGLEVTLSELGISESDIPWLTENAMKVSQANIDNTRTEIGAEDISELYRKAL</sequence>
<gene>
    <name evidence="9" type="ORF">PSRA_1542</name>
</gene>
<dbReference type="GO" id="GO:0022857">
    <property type="term" value="F:transmembrane transporter activity"/>
    <property type="evidence" value="ECO:0007669"/>
    <property type="project" value="InterPro"/>
</dbReference>
<dbReference type="Gene3D" id="3.40.50.1970">
    <property type="match status" value="1"/>
</dbReference>
<feature type="transmembrane region" description="Helical" evidence="6">
    <location>
        <begin position="137"/>
        <end position="157"/>
    </location>
</feature>
<evidence type="ECO:0000259" key="7">
    <source>
        <dbReference type="Pfam" id="PF00465"/>
    </source>
</evidence>
<feature type="transmembrane region" description="Helical" evidence="6">
    <location>
        <begin position="164"/>
        <end position="187"/>
    </location>
</feature>
<dbReference type="Gene3D" id="1.20.1740.10">
    <property type="entry name" value="Amino acid/polyamine transporter I"/>
    <property type="match status" value="1"/>
</dbReference>
<evidence type="ECO:0000313" key="9">
    <source>
        <dbReference type="EMBL" id="OZG49737.1"/>
    </source>
</evidence>
<evidence type="ECO:0000256" key="4">
    <source>
        <dbReference type="ARBA" id="ARBA00023002"/>
    </source>
</evidence>
<feature type="domain" description="Fe-containing alcohol dehydrogenase-like C-terminal" evidence="8">
    <location>
        <begin position="733"/>
        <end position="921"/>
    </location>
</feature>
<keyword evidence="4" id="KW-0560">Oxidoreductase</keyword>